<dbReference type="PANTHER" id="PTHR43372:SF2">
    <property type="entry name" value="IP13792P"/>
    <property type="match status" value="1"/>
</dbReference>
<evidence type="ECO:0000259" key="1">
    <source>
        <dbReference type="Pfam" id="PF01425"/>
    </source>
</evidence>
<proteinExistence type="predicted"/>
<dbReference type="EMBL" id="AP028911">
    <property type="protein sequence ID" value="BES92614.1"/>
    <property type="molecule type" value="Genomic_DNA"/>
</dbReference>
<reference evidence="2 3" key="1">
    <citation type="submission" date="2023-09" db="EMBL/GenBank/DDBJ databases">
        <title>Nesidiocoris tenuis whole genome shotgun sequence.</title>
        <authorList>
            <person name="Shibata T."/>
            <person name="Shimoda M."/>
            <person name="Kobayashi T."/>
            <person name="Uehara T."/>
        </authorList>
    </citation>
    <scope>NUCLEOTIDE SEQUENCE [LARGE SCALE GENOMIC DNA]</scope>
    <source>
        <strain evidence="2 3">Japan</strain>
    </source>
</reference>
<dbReference type="Proteomes" id="UP001307889">
    <property type="component" value="Chromosome 3"/>
</dbReference>
<protein>
    <submittedName>
        <fullName evidence="2">Amidase</fullName>
    </submittedName>
</protein>
<evidence type="ECO:0000313" key="3">
    <source>
        <dbReference type="Proteomes" id="UP001307889"/>
    </source>
</evidence>
<evidence type="ECO:0000313" key="2">
    <source>
        <dbReference type="EMBL" id="BES92614.1"/>
    </source>
</evidence>
<dbReference type="InterPro" id="IPR023631">
    <property type="entry name" value="Amidase_dom"/>
</dbReference>
<feature type="domain" description="Amidase" evidence="1">
    <location>
        <begin position="65"/>
        <end position="505"/>
    </location>
</feature>
<dbReference type="InterPro" id="IPR036928">
    <property type="entry name" value="AS_sf"/>
</dbReference>
<dbReference type="PIRSF" id="PIRSF001221">
    <property type="entry name" value="Amidase_fungi"/>
    <property type="match status" value="1"/>
</dbReference>
<keyword evidence="3" id="KW-1185">Reference proteome</keyword>
<sequence>MAVTGFKLFLRFVQFLSFLLMWPYTKLRTLWLKKESVPPITNPLLLSSAEELAEKIRTRQISSVDVVQAFIARTQEVNPIVNGVVQDRYKQALMDAAAVDEEIRKNPDPKYWEIHKPLNGVPISIKESIAVAGMSNNAGRRGARVANSDAPAVSNLRAAGAIPFVVTNTPELCLFWESYNNVTGFTKNLFDSTRTAGGSSGGESTLIGAGASPFGLGSDIVGSGRLPPHYCGVFGHKPTPRIISVEGHMPVSTDPEWDTFLVLSPIATHACDLPIMLKAAAPHASKILCLDDPVYFEDIKVHFMEEHKSLLTYTVQSEVKHAIRRAALHFKTSYGVEPSKFEMKDFDAALWDVIVLMCGMKPPQSVLQKSEDVEDWGWKETIIELIKSFTGCSKFAKYSVIFCLLQRLVRLLPATTVQKCRDRKAELIKKFEETLGDNGVLILPVSTHPAHLHYRMYYKMSTCIYLAMFNLLEMPATSVPMGFDKQGLPIGIQVVATKNNDRLTLAVAKELEKGFGGWALPLREMDKTTVKSKTMMAES</sequence>
<dbReference type="PANTHER" id="PTHR43372">
    <property type="entry name" value="FATTY-ACID AMIDE HYDROLASE"/>
    <property type="match status" value="1"/>
</dbReference>
<gene>
    <name evidence="2" type="ORF">NTJ_05423</name>
</gene>
<dbReference type="SUPFAM" id="SSF75304">
    <property type="entry name" value="Amidase signature (AS) enzymes"/>
    <property type="match status" value="1"/>
</dbReference>
<name>A0ABN7AMF9_9HEMI</name>
<accession>A0ABN7AMF9</accession>
<dbReference type="Gene3D" id="3.90.1300.10">
    <property type="entry name" value="Amidase signature (AS) domain"/>
    <property type="match status" value="1"/>
</dbReference>
<organism evidence="2 3">
    <name type="scientific">Nesidiocoris tenuis</name>
    <dbReference type="NCBI Taxonomy" id="355587"/>
    <lineage>
        <taxon>Eukaryota</taxon>
        <taxon>Metazoa</taxon>
        <taxon>Ecdysozoa</taxon>
        <taxon>Arthropoda</taxon>
        <taxon>Hexapoda</taxon>
        <taxon>Insecta</taxon>
        <taxon>Pterygota</taxon>
        <taxon>Neoptera</taxon>
        <taxon>Paraneoptera</taxon>
        <taxon>Hemiptera</taxon>
        <taxon>Heteroptera</taxon>
        <taxon>Panheteroptera</taxon>
        <taxon>Cimicomorpha</taxon>
        <taxon>Miridae</taxon>
        <taxon>Dicyphina</taxon>
        <taxon>Nesidiocoris</taxon>
    </lineage>
</organism>
<dbReference type="Pfam" id="PF01425">
    <property type="entry name" value="Amidase"/>
    <property type="match status" value="1"/>
</dbReference>
<dbReference type="InterPro" id="IPR052739">
    <property type="entry name" value="FAAH2"/>
</dbReference>